<sequence>MKNTRILPALLLPVLLAACTDPGQSVPDPLTQPFTGTGSLVNYTPNQTYTLSVPVTSGTANVGQIGTDKAVSITVTPDVAQQRARTLTDFVNSVKAAGCDVTGISLQDTTYRSFSQFDFTTSTGKAATVEARSEATNADGTVNVTRKSFWFASTAGRMTGQYVCDGTATTFDIALKPGWNIVDQTSVRNPSTATSTNVRYANAVSSNTYAGSWYAYTKN</sequence>
<keyword evidence="1" id="KW-0732">Signal</keyword>
<dbReference type="RefSeq" id="WP_353544139.1">
    <property type="nucleotide sequence ID" value="NZ_BAABRN010000093.1"/>
</dbReference>
<comment type="caution">
    <text evidence="2">The sequence shown here is derived from an EMBL/GenBank/DDBJ whole genome shotgun (WGS) entry which is preliminary data.</text>
</comment>
<evidence type="ECO:0000313" key="3">
    <source>
        <dbReference type="Proteomes" id="UP001458946"/>
    </source>
</evidence>
<gene>
    <name evidence="2" type="ORF">Dxin01_03943</name>
</gene>
<evidence type="ECO:0008006" key="4">
    <source>
        <dbReference type="Google" id="ProtNLM"/>
    </source>
</evidence>
<proteinExistence type="predicted"/>
<feature type="chain" id="PRO_5047048989" description="Lipoprotein" evidence="1">
    <location>
        <begin position="18"/>
        <end position="219"/>
    </location>
</feature>
<dbReference type="PROSITE" id="PS51257">
    <property type="entry name" value="PROKAR_LIPOPROTEIN"/>
    <property type="match status" value="1"/>
</dbReference>
<dbReference type="Proteomes" id="UP001458946">
    <property type="component" value="Unassembled WGS sequence"/>
</dbReference>
<keyword evidence="3" id="KW-1185">Reference proteome</keyword>
<accession>A0ABP9VG31</accession>
<feature type="signal peptide" evidence="1">
    <location>
        <begin position="1"/>
        <end position="17"/>
    </location>
</feature>
<protein>
    <recommendedName>
        <fullName evidence="4">Lipoprotein</fullName>
    </recommendedName>
</protein>
<organism evidence="2 3">
    <name type="scientific">Deinococcus xinjiangensis</name>
    <dbReference type="NCBI Taxonomy" id="457454"/>
    <lineage>
        <taxon>Bacteria</taxon>
        <taxon>Thermotogati</taxon>
        <taxon>Deinococcota</taxon>
        <taxon>Deinococci</taxon>
        <taxon>Deinococcales</taxon>
        <taxon>Deinococcaceae</taxon>
        <taxon>Deinococcus</taxon>
    </lineage>
</organism>
<evidence type="ECO:0000256" key="1">
    <source>
        <dbReference type="SAM" id="SignalP"/>
    </source>
</evidence>
<evidence type="ECO:0000313" key="2">
    <source>
        <dbReference type="EMBL" id="GAA5504174.1"/>
    </source>
</evidence>
<name>A0ABP9VG31_9DEIO</name>
<dbReference type="EMBL" id="BAABRN010000093">
    <property type="protein sequence ID" value="GAA5504174.1"/>
    <property type="molecule type" value="Genomic_DNA"/>
</dbReference>
<reference evidence="2 3" key="1">
    <citation type="submission" date="2024-02" db="EMBL/GenBank/DDBJ databases">
        <title>Deinococcus xinjiangensis NBRC 107630.</title>
        <authorList>
            <person name="Ichikawa N."/>
            <person name="Katano-Makiyama Y."/>
            <person name="Hidaka K."/>
        </authorList>
    </citation>
    <scope>NUCLEOTIDE SEQUENCE [LARGE SCALE GENOMIC DNA]</scope>
    <source>
        <strain evidence="2 3">NBRC 107630</strain>
    </source>
</reference>